<accession>A0AAN9AHL5</accession>
<proteinExistence type="predicted"/>
<reference evidence="2 3" key="1">
    <citation type="submission" date="2023-11" db="EMBL/GenBank/DDBJ databases">
        <title>Halocaridina rubra genome assembly.</title>
        <authorList>
            <person name="Smith C."/>
        </authorList>
    </citation>
    <scope>NUCLEOTIDE SEQUENCE [LARGE SCALE GENOMIC DNA]</scope>
    <source>
        <strain evidence="2">EP-1</strain>
        <tissue evidence="2">Whole</tissue>
    </source>
</reference>
<comment type="caution">
    <text evidence="2">The sequence shown here is derived from an EMBL/GenBank/DDBJ whole genome shotgun (WGS) entry which is preliminary data.</text>
</comment>
<evidence type="ECO:0000313" key="2">
    <source>
        <dbReference type="EMBL" id="KAK7087025.1"/>
    </source>
</evidence>
<dbReference type="Proteomes" id="UP001381693">
    <property type="component" value="Unassembled WGS sequence"/>
</dbReference>
<name>A0AAN9AHL5_HALRR</name>
<dbReference type="EMBL" id="JAXCGZ010000018">
    <property type="protein sequence ID" value="KAK7087025.1"/>
    <property type="molecule type" value="Genomic_DNA"/>
</dbReference>
<keyword evidence="3" id="KW-1185">Reference proteome</keyword>
<feature type="region of interest" description="Disordered" evidence="1">
    <location>
        <begin position="15"/>
        <end position="36"/>
    </location>
</feature>
<sequence length="67" mass="7290">MAWCQRAYPLSPKRCRQGGAKANARNTIPEFTSPPIKNINKNNTTIMSQAIAVVWRAAVTSSSSQGI</sequence>
<protein>
    <submittedName>
        <fullName evidence="2">Uncharacterized protein</fullName>
    </submittedName>
</protein>
<gene>
    <name evidence="2" type="ORF">SK128_004604</name>
</gene>
<organism evidence="2 3">
    <name type="scientific">Halocaridina rubra</name>
    <name type="common">Hawaiian red shrimp</name>
    <dbReference type="NCBI Taxonomy" id="373956"/>
    <lineage>
        <taxon>Eukaryota</taxon>
        <taxon>Metazoa</taxon>
        <taxon>Ecdysozoa</taxon>
        <taxon>Arthropoda</taxon>
        <taxon>Crustacea</taxon>
        <taxon>Multicrustacea</taxon>
        <taxon>Malacostraca</taxon>
        <taxon>Eumalacostraca</taxon>
        <taxon>Eucarida</taxon>
        <taxon>Decapoda</taxon>
        <taxon>Pleocyemata</taxon>
        <taxon>Caridea</taxon>
        <taxon>Atyoidea</taxon>
        <taxon>Atyidae</taxon>
        <taxon>Halocaridina</taxon>
    </lineage>
</organism>
<evidence type="ECO:0000313" key="3">
    <source>
        <dbReference type="Proteomes" id="UP001381693"/>
    </source>
</evidence>
<evidence type="ECO:0000256" key="1">
    <source>
        <dbReference type="SAM" id="MobiDB-lite"/>
    </source>
</evidence>
<dbReference type="AlphaFoldDB" id="A0AAN9AHL5"/>